<feature type="domain" description="DUF8173" evidence="2">
    <location>
        <begin position="189"/>
        <end position="325"/>
    </location>
</feature>
<organism evidence="3">
    <name type="scientific">uncultured Rubrobacteraceae bacterium</name>
    <dbReference type="NCBI Taxonomy" id="349277"/>
    <lineage>
        <taxon>Bacteria</taxon>
        <taxon>Bacillati</taxon>
        <taxon>Actinomycetota</taxon>
        <taxon>Rubrobacteria</taxon>
        <taxon>Rubrobacterales</taxon>
        <taxon>Rubrobacteraceae</taxon>
        <taxon>environmental samples</taxon>
    </lineage>
</organism>
<gene>
    <name evidence="3" type="ORF">AVDCRST_MAG03-2701</name>
</gene>
<evidence type="ECO:0000313" key="3">
    <source>
        <dbReference type="EMBL" id="CAA9423311.1"/>
    </source>
</evidence>
<evidence type="ECO:0000256" key="1">
    <source>
        <dbReference type="SAM" id="Phobius"/>
    </source>
</evidence>
<dbReference type="EMBL" id="CADCUT010000162">
    <property type="protein sequence ID" value="CAA9423311.1"/>
    <property type="molecule type" value="Genomic_DNA"/>
</dbReference>
<dbReference type="AlphaFoldDB" id="A0A6J4PSL9"/>
<feature type="transmembrane region" description="Helical" evidence="1">
    <location>
        <begin position="249"/>
        <end position="272"/>
    </location>
</feature>
<name>A0A6J4PSL9_9ACTN</name>
<accession>A0A6J4PSL9</accession>
<feature type="transmembrane region" description="Helical" evidence="1">
    <location>
        <begin position="284"/>
        <end position="303"/>
    </location>
</feature>
<feature type="transmembrane region" description="Helical" evidence="1">
    <location>
        <begin position="309"/>
        <end position="327"/>
    </location>
</feature>
<reference evidence="3" key="1">
    <citation type="submission" date="2020-02" db="EMBL/GenBank/DDBJ databases">
        <authorList>
            <person name="Meier V. D."/>
        </authorList>
    </citation>
    <scope>NUCLEOTIDE SEQUENCE</scope>
    <source>
        <strain evidence="3">AVDCRST_MAG03</strain>
    </source>
</reference>
<keyword evidence="1" id="KW-0472">Membrane</keyword>
<proteinExistence type="predicted"/>
<keyword evidence="1" id="KW-1133">Transmembrane helix</keyword>
<evidence type="ECO:0000259" key="2">
    <source>
        <dbReference type="Pfam" id="PF26514"/>
    </source>
</evidence>
<protein>
    <recommendedName>
        <fullName evidence="2">DUF8173 domain-containing protein</fullName>
    </recommendedName>
</protein>
<feature type="transmembrane region" description="Helical" evidence="1">
    <location>
        <begin position="222"/>
        <end position="243"/>
    </location>
</feature>
<dbReference type="InterPro" id="IPR058486">
    <property type="entry name" value="DUF8173"/>
</dbReference>
<keyword evidence="1" id="KW-0812">Transmembrane</keyword>
<dbReference type="Pfam" id="PF26514">
    <property type="entry name" value="DUF8173"/>
    <property type="match status" value="1"/>
</dbReference>
<sequence>MSISVTLPRFDARPLIAAGVALVGFVMFLPPVPAYAGEKSVFGDVVVETGTYEGEISTVFGDATVRGTVPGDVHSAFGDVRVDAGGVGGSVNSGFGDITVRAPVDGEVDAGFGDVVVNSRVGGDVDVDHGDTHLGSGAVVMGDVRPGSGEYEPHPEAVVGGSMVTGTMPDIGSSGNDDLIGYIGWFFAAAGFAACVVLAAVVAPRSLAAAARRAEEVPGWSLLVGFVSVPAVLIVSVALAISVVGVPLLLLMAPAYLALVFYGALVVAFFIGRKVVLATGRYRSGNTLAAAVGAVLVAATALIPYLGEILLFALALLGTGAAILALASRGRKRRTAYPSYEAFVSDRRDV</sequence>
<feature type="transmembrane region" description="Helical" evidence="1">
    <location>
        <begin position="179"/>
        <end position="202"/>
    </location>
</feature>